<dbReference type="Proteomes" id="UP000481852">
    <property type="component" value="Unassembled WGS sequence"/>
</dbReference>
<dbReference type="AlphaFoldDB" id="A0A6L5X320"/>
<dbReference type="EMBL" id="VULZ01000002">
    <property type="protein sequence ID" value="MSS13917.1"/>
    <property type="molecule type" value="Genomic_DNA"/>
</dbReference>
<accession>A0A6L5X320</accession>
<proteinExistence type="predicted"/>
<evidence type="ECO:0000313" key="1">
    <source>
        <dbReference type="EMBL" id="MSS13917.1"/>
    </source>
</evidence>
<dbReference type="RefSeq" id="WP_154522669.1">
    <property type="nucleotide sequence ID" value="NZ_JAQYJL010000026.1"/>
</dbReference>
<keyword evidence="2" id="KW-1185">Reference proteome</keyword>
<protein>
    <submittedName>
        <fullName evidence="1">Uncharacterized protein</fullName>
    </submittedName>
</protein>
<sequence>MKWTEKCILNLAHHNLFENDGHRHRFYDLLDCYFDKPFFTKGLCKCMYLSAWDTEHFSMMLETLNATLIEHDFRLHLMRDQGQIEQAEAHAEHNLEAEEIWKLVNAFVSGRPYDSSSLSDVEIRYPETAYMIKRALLASKIIDELPSLNLPSSDASSASVLSDNRLF</sequence>
<evidence type="ECO:0000313" key="2">
    <source>
        <dbReference type="Proteomes" id="UP000481852"/>
    </source>
</evidence>
<organism evidence="1 2">
    <name type="scientific">Porcincola intestinalis</name>
    <dbReference type="NCBI Taxonomy" id="2606632"/>
    <lineage>
        <taxon>Bacteria</taxon>
        <taxon>Bacillati</taxon>
        <taxon>Bacillota</taxon>
        <taxon>Clostridia</taxon>
        <taxon>Lachnospirales</taxon>
        <taxon>Lachnospiraceae</taxon>
        <taxon>Porcincola</taxon>
    </lineage>
</organism>
<comment type="caution">
    <text evidence="1">The sequence shown here is derived from an EMBL/GenBank/DDBJ whole genome shotgun (WGS) entry which is preliminary data.</text>
</comment>
<gene>
    <name evidence="1" type="ORF">FYJ35_02475</name>
</gene>
<reference evidence="1 2" key="1">
    <citation type="submission" date="2019-08" db="EMBL/GenBank/DDBJ databases">
        <title>In-depth cultivation of the pig gut microbiome towards novel bacterial diversity and tailored functional studies.</title>
        <authorList>
            <person name="Wylensek D."/>
            <person name="Hitch T.C.A."/>
            <person name="Clavel T."/>
        </authorList>
    </citation>
    <scope>NUCLEOTIDE SEQUENCE [LARGE SCALE GENOMIC DNA]</scope>
    <source>
        <strain evidence="1 2">Oil+RF-744-WCA-WT-11</strain>
    </source>
</reference>
<name>A0A6L5X320_9FIRM</name>